<dbReference type="EnsemblPlants" id="KEH21918">
    <property type="protein sequence ID" value="KEH21918"/>
    <property type="gene ID" value="MTR_7g025405"/>
</dbReference>
<evidence type="ECO:0000313" key="4">
    <source>
        <dbReference type="Proteomes" id="UP000002051"/>
    </source>
</evidence>
<proteinExistence type="predicted"/>
<feature type="transmembrane region" description="Helical" evidence="1">
    <location>
        <begin position="12"/>
        <end position="29"/>
    </location>
</feature>
<dbReference type="HOGENOM" id="CLU_1725039_0_0_1"/>
<keyword evidence="1" id="KW-0472">Membrane</keyword>
<evidence type="ECO:0000313" key="3">
    <source>
        <dbReference type="EnsemblPlants" id="KEH21918"/>
    </source>
</evidence>
<organism evidence="2 4">
    <name type="scientific">Medicago truncatula</name>
    <name type="common">Barrel medic</name>
    <name type="synonym">Medicago tribuloides</name>
    <dbReference type="NCBI Taxonomy" id="3880"/>
    <lineage>
        <taxon>Eukaryota</taxon>
        <taxon>Viridiplantae</taxon>
        <taxon>Streptophyta</taxon>
        <taxon>Embryophyta</taxon>
        <taxon>Tracheophyta</taxon>
        <taxon>Spermatophyta</taxon>
        <taxon>Magnoliopsida</taxon>
        <taxon>eudicotyledons</taxon>
        <taxon>Gunneridae</taxon>
        <taxon>Pentapetalae</taxon>
        <taxon>rosids</taxon>
        <taxon>fabids</taxon>
        <taxon>Fabales</taxon>
        <taxon>Fabaceae</taxon>
        <taxon>Papilionoideae</taxon>
        <taxon>50 kb inversion clade</taxon>
        <taxon>NPAAA clade</taxon>
        <taxon>Hologalegina</taxon>
        <taxon>IRL clade</taxon>
        <taxon>Trifolieae</taxon>
        <taxon>Medicago</taxon>
    </lineage>
</organism>
<sequence>MNPSNHCHPQRICFHVLRLFTWIIPYFALNSRQIAFTLQKSITFLHTLPKQKVHLDVQHSKNCDTIRMVSASELQNHSQPLSCRHSKTLLYIVVMATYVGSKTLTDIVSVARPIATTAKRSFSTRISILRSFNCSRNRVLSMKTMMMRLRDA</sequence>
<reference evidence="2 4" key="1">
    <citation type="journal article" date="2011" name="Nature">
        <title>The Medicago genome provides insight into the evolution of rhizobial symbioses.</title>
        <authorList>
            <person name="Young N.D."/>
            <person name="Debelle F."/>
            <person name="Oldroyd G.E."/>
            <person name="Geurts R."/>
            <person name="Cannon S.B."/>
            <person name="Udvardi M.K."/>
            <person name="Benedito V.A."/>
            <person name="Mayer K.F."/>
            <person name="Gouzy J."/>
            <person name="Schoof H."/>
            <person name="Van de Peer Y."/>
            <person name="Proost S."/>
            <person name="Cook D.R."/>
            <person name="Meyers B.C."/>
            <person name="Spannagl M."/>
            <person name="Cheung F."/>
            <person name="De Mita S."/>
            <person name="Krishnakumar V."/>
            <person name="Gundlach H."/>
            <person name="Zhou S."/>
            <person name="Mudge J."/>
            <person name="Bharti A.K."/>
            <person name="Murray J.D."/>
            <person name="Naoumkina M.A."/>
            <person name="Rosen B."/>
            <person name="Silverstein K.A."/>
            <person name="Tang H."/>
            <person name="Rombauts S."/>
            <person name="Zhao P.X."/>
            <person name="Zhou P."/>
            <person name="Barbe V."/>
            <person name="Bardou P."/>
            <person name="Bechner M."/>
            <person name="Bellec A."/>
            <person name="Berger A."/>
            <person name="Berges H."/>
            <person name="Bidwell S."/>
            <person name="Bisseling T."/>
            <person name="Choisne N."/>
            <person name="Couloux A."/>
            <person name="Denny R."/>
            <person name="Deshpande S."/>
            <person name="Dai X."/>
            <person name="Doyle J.J."/>
            <person name="Dudez A.M."/>
            <person name="Farmer A.D."/>
            <person name="Fouteau S."/>
            <person name="Franken C."/>
            <person name="Gibelin C."/>
            <person name="Gish J."/>
            <person name="Goldstein S."/>
            <person name="Gonzalez A.J."/>
            <person name="Green P.J."/>
            <person name="Hallab A."/>
            <person name="Hartog M."/>
            <person name="Hua A."/>
            <person name="Humphray S.J."/>
            <person name="Jeong D.H."/>
            <person name="Jing Y."/>
            <person name="Jocker A."/>
            <person name="Kenton S.M."/>
            <person name="Kim D.J."/>
            <person name="Klee K."/>
            <person name="Lai H."/>
            <person name="Lang C."/>
            <person name="Lin S."/>
            <person name="Macmil S.L."/>
            <person name="Magdelenat G."/>
            <person name="Matthews L."/>
            <person name="McCorrison J."/>
            <person name="Monaghan E.L."/>
            <person name="Mun J.H."/>
            <person name="Najar F.Z."/>
            <person name="Nicholson C."/>
            <person name="Noirot C."/>
            <person name="O'Bleness M."/>
            <person name="Paule C.R."/>
            <person name="Poulain J."/>
            <person name="Prion F."/>
            <person name="Qin B."/>
            <person name="Qu C."/>
            <person name="Retzel E.F."/>
            <person name="Riddle C."/>
            <person name="Sallet E."/>
            <person name="Samain S."/>
            <person name="Samson N."/>
            <person name="Sanders I."/>
            <person name="Saurat O."/>
            <person name="Scarpelli C."/>
            <person name="Schiex T."/>
            <person name="Segurens B."/>
            <person name="Severin A.J."/>
            <person name="Sherrier D.J."/>
            <person name="Shi R."/>
            <person name="Sims S."/>
            <person name="Singer S.R."/>
            <person name="Sinharoy S."/>
            <person name="Sterck L."/>
            <person name="Viollet A."/>
            <person name="Wang B.B."/>
            <person name="Wang K."/>
            <person name="Wang M."/>
            <person name="Wang X."/>
            <person name="Warfsmann J."/>
            <person name="Weissenbach J."/>
            <person name="White D.D."/>
            <person name="White J.D."/>
            <person name="Wiley G.B."/>
            <person name="Wincker P."/>
            <person name="Xing Y."/>
            <person name="Yang L."/>
            <person name="Yao Z."/>
            <person name="Ying F."/>
            <person name="Zhai J."/>
            <person name="Zhou L."/>
            <person name="Zuber A."/>
            <person name="Denarie J."/>
            <person name="Dixon R.A."/>
            <person name="May G.D."/>
            <person name="Schwartz D.C."/>
            <person name="Rogers J."/>
            <person name="Quetier F."/>
            <person name="Town C.D."/>
            <person name="Roe B.A."/>
        </authorList>
    </citation>
    <scope>NUCLEOTIDE SEQUENCE [LARGE SCALE GENOMIC DNA]</scope>
    <source>
        <strain evidence="2">A17</strain>
        <strain evidence="3 4">cv. Jemalong A17</strain>
    </source>
</reference>
<accession>A0A072TYK1</accession>
<gene>
    <name evidence="2" type="ordered locus">MTR_7g025405</name>
</gene>
<keyword evidence="4" id="KW-1185">Reference proteome</keyword>
<name>A0A072TYK1_MEDTR</name>
<dbReference type="Proteomes" id="UP000002051">
    <property type="component" value="Unassembled WGS sequence"/>
</dbReference>
<keyword evidence="1 2" id="KW-0812">Transmembrane</keyword>
<evidence type="ECO:0000313" key="2">
    <source>
        <dbReference type="EMBL" id="KEH21918.1"/>
    </source>
</evidence>
<evidence type="ECO:0000256" key="1">
    <source>
        <dbReference type="SAM" id="Phobius"/>
    </source>
</evidence>
<reference evidence="2 4" key="2">
    <citation type="journal article" date="2014" name="BMC Genomics">
        <title>An improved genome release (version Mt4.0) for the model legume Medicago truncatula.</title>
        <authorList>
            <person name="Tang H."/>
            <person name="Krishnakumar V."/>
            <person name="Bidwell S."/>
            <person name="Rosen B."/>
            <person name="Chan A."/>
            <person name="Zhou S."/>
            <person name="Gentzbittel L."/>
            <person name="Childs K.L."/>
            <person name="Yandell M."/>
            <person name="Gundlach H."/>
            <person name="Mayer K.F."/>
            <person name="Schwartz D.C."/>
            <person name="Town C.D."/>
        </authorList>
    </citation>
    <scope>GENOME REANNOTATION</scope>
    <source>
        <strain evidence="2">A17</strain>
        <strain evidence="3 4">cv. Jemalong A17</strain>
    </source>
</reference>
<dbReference type="EMBL" id="CM001223">
    <property type="protein sequence ID" value="KEH21918.1"/>
    <property type="molecule type" value="Genomic_DNA"/>
</dbReference>
<reference evidence="3" key="3">
    <citation type="submission" date="2015-04" db="UniProtKB">
        <authorList>
            <consortium name="EnsemblPlants"/>
        </authorList>
    </citation>
    <scope>IDENTIFICATION</scope>
    <source>
        <strain evidence="3">cv. Jemalong A17</strain>
    </source>
</reference>
<protein>
    <submittedName>
        <fullName evidence="2">Transmembrane protein, putative</fullName>
    </submittedName>
</protein>
<dbReference type="AlphaFoldDB" id="A0A072TYK1"/>
<keyword evidence="1" id="KW-1133">Transmembrane helix</keyword>